<proteinExistence type="inferred from homology"/>
<evidence type="ECO:0000313" key="3">
    <source>
        <dbReference type="EMBL" id="KAI9275677.1"/>
    </source>
</evidence>
<dbReference type="GO" id="GO:0005886">
    <property type="term" value="C:plasma membrane"/>
    <property type="evidence" value="ECO:0007669"/>
    <property type="project" value="TreeGrafter"/>
</dbReference>
<dbReference type="GO" id="GO:0005770">
    <property type="term" value="C:late endosome"/>
    <property type="evidence" value="ECO:0007669"/>
    <property type="project" value="TreeGrafter"/>
</dbReference>
<comment type="similarity">
    <text evidence="1">Belongs to the UPF0507 family.</text>
</comment>
<dbReference type="AlphaFoldDB" id="A0AAD5PJ38"/>
<dbReference type="GO" id="GO:0097422">
    <property type="term" value="C:tubular endosome"/>
    <property type="evidence" value="ECO:0007669"/>
    <property type="project" value="TreeGrafter"/>
</dbReference>
<reference evidence="3" key="1">
    <citation type="journal article" date="2022" name="IScience">
        <title>Evolution of zygomycete secretomes and the origins of terrestrial fungal ecologies.</title>
        <authorList>
            <person name="Chang Y."/>
            <person name="Wang Y."/>
            <person name="Mondo S."/>
            <person name="Ahrendt S."/>
            <person name="Andreopoulos W."/>
            <person name="Barry K."/>
            <person name="Beard J."/>
            <person name="Benny G.L."/>
            <person name="Blankenship S."/>
            <person name="Bonito G."/>
            <person name="Cuomo C."/>
            <person name="Desiro A."/>
            <person name="Gervers K.A."/>
            <person name="Hundley H."/>
            <person name="Kuo A."/>
            <person name="LaButti K."/>
            <person name="Lang B.F."/>
            <person name="Lipzen A."/>
            <person name="O'Donnell K."/>
            <person name="Pangilinan J."/>
            <person name="Reynolds N."/>
            <person name="Sandor L."/>
            <person name="Smith M.E."/>
            <person name="Tsang A."/>
            <person name="Grigoriev I.V."/>
            <person name="Stajich J.E."/>
            <person name="Spatafora J.W."/>
        </authorList>
    </citation>
    <scope>NUCLEOTIDE SEQUENCE</scope>
    <source>
        <strain evidence="3">RSA 2281</strain>
    </source>
</reference>
<evidence type="ECO:0000256" key="1">
    <source>
        <dbReference type="ARBA" id="ARBA00007428"/>
    </source>
</evidence>
<dbReference type="InterPro" id="IPR037191">
    <property type="entry name" value="VPS9_dom_sf"/>
</dbReference>
<dbReference type="PANTHER" id="PTHR24170">
    <property type="entry name" value="ANKYRIN REPEAT DOMAIN-CONTAINING PROTEIN 27"/>
    <property type="match status" value="1"/>
</dbReference>
<dbReference type="GO" id="GO:0005769">
    <property type="term" value="C:early endosome"/>
    <property type="evidence" value="ECO:0007669"/>
    <property type="project" value="TreeGrafter"/>
</dbReference>
<name>A0AAD5PJ38_9FUNG</name>
<evidence type="ECO:0000313" key="4">
    <source>
        <dbReference type="Proteomes" id="UP001209540"/>
    </source>
</evidence>
<sequence>MVQAKAAASPNPSPSSSTSSRSRPTSIAHPPTVPLEPEELEENRFYRYIRSHFNLIFSRSSVVCIPHSRSLEGLILTKDFIETHSYNPSPYYCEQYQAANGKVIAIELPIVSTVSGFKEPRTLHVMAEEWVYIGRKKIRVLMIERPLEGEAPLQQQPQNPNMISIPTTRSSKTDLDFLNMFPENAEAMQELQLTVQKFVETYVYIRGFNAYTVEKIQHMYIKAYTTILQRNKLLRDACRLQTEHDHFLELVENVVMGFLHEKIWVQSLRSILHSQDNYLDSICRAYARETITLNRYAVSHPMADMSLECFEAAITCLRPSDQLAFTPLEKLACIRTALDLITDAVTNYIQSISVNTVPDGNSINQ</sequence>
<dbReference type="GO" id="GO:0030133">
    <property type="term" value="C:transport vesicle"/>
    <property type="evidence" value="ECO:0007669"/>
    <property type="project" value="TreeGrafter"/>
</dbReference>
<comment type="caution">
    <text evidence="3">The sequence shown here is derived from an EMBL/GenBank/DDBJ whole genome shotgun (WGS) entry which is preliminary data.</text>
</comment>
<reference evidence="3" key="2">
    <citation type="submission" date="2023-02" db="EMBL/GenBank/DDBJ databases">
        <authorList>
            <consortium name="DOE Joint Genome Institute"/>
            <person name="Mondo S.J."/>
            <person name="Chang Y."/>
            <person name="Wang Y."/>
            <person name="Ahrendt S."/>
            <person name="Andreopoulos W."/>
            <person name="Barry K."/>
            <person name="Beard J."/>
            <person name="Benny G.L."/>
            <person name="Blankenship S."/>
            <person name="Bonito G."/>
            <person name="Cuomo C."/>
            <person name="Desiro A."/>
            <person name="Gervers K.A."/>
            <person name="Hundley H."/>
            <person name="Kuo A."/>
            <person name="LaButti K."/>
            <person name="Lang B.F."/>
            <person name="Lipzen A."/>
            <person name="O'Donnell K."/>
            <person name="Pangilinan J."/>
            <person name="Reynolds N."/>
            <person name="Sandor L."/>
            <person name="Smith M.W."/>
            <person name="Tsang A."/>
            <person name="Grigoriev I.V."/>
            <person name="Stajich J.E."/>
            <person name="Spatafora J.W."/>
        </authorList>
    </citation>
    <scope>NUCLEOTIDE SEQUENCE</scope>
    <source>
        <strain evidence="3">RSA 2281</strain>
    </source>
</reference>
<dbReference type="Proteomes" id="UP001209540">
    <property type="component" value="Unassembled WGS sequence"/>
</dbReference>
<feature type="region of interest" description="Disordered" evidence="2">
    <location>
        <begin position="1"/>
        <end position="34"/>
    </location>
</feature>
<protein>
    <submittedName>
        <fullName evidence="3">Uncharacterized protein</fullName>
    </submittedName>
</protein>
<accession>A0AAD5PJ38</accession>
<dbReference type="PANTHER" id="PTHR24170:SF1">
    <property type="entry name" value="DOMAIN PROTEIN, PUTATIVE (AFU_ORTHOLOGUE AFUA_1G09870)-RELATED"/>
    <property type="match status" value="1"/>
</dbReference>
<dbReference type="EMBL" id="JAIXMP010000003">
    <property type="protein sequence ID" value="KAI9275677.1"/>
    <property type="molecule type" value="Genomic_DNA"/>
</dbReference>
<dbReference type="SUPFAM" id="SSF109993">
    <property type="entry name" value="VPS9 domain"/>
    <property type="match status" value="1"/>
</dbReference>
<feature type="compositionally biased region" description="Low complexity" evidence="2">
    <location>
        <begin position="14"/>
        <end position="26"/>
    </location>
</feature>
<dbReference type="GO" id="GO:0005085">
    <property type="term" value="F:guanyl-nucleotide exchange factor activity"/>
    <property type="evidence" value="ECO:0007669"/>
    <property type="project" value="TreeGrafter"/>
</dbReference>
<evidence type="ECO:0000256" key="2">
    <source>
        <dbReference type="SAM" id="MobiDB-lite"/>
    </source>
</evidence>
<dbReference type="GO" id="GO:0000149">
    <property type="term" value="F:SNARE binding"/>
    <property type="evidence" value="ECO:0007669"/>
    <property type="project" value="TreeGrafter"/>
</dbReference>
<dbReference type="InterPro" id="IPR051248">
    <property type="entry name" value="UPF0507/Ank_repeat_27"/>
</dbReference>
<organism evidence="3 4">
    <name type="scientific">Phascolomyces articulosus</name>
    <dbReference type="NCBI Taxonomy" id="60185"/>
    <lineage>
        <taxon>Eukaryota</taxon>
        <taxon>Fungi</taxon>
        <taxon>Fungi incertae sedis</taxon>
        <taxon>Mucoromycota</taxon>
        <taxon>Mucoromycotina</taxon>
        <taxon>Mucoromycetes</taxon>
        <taxon>Mucorales</taxon>
        <taxon>Lichtheimiaceae</taxon>
        <taxon>Phascolomyces</taxon>
    </lineage>
</organism>
<gene>
    <name evidence="3" type="ORF">BDA99DRAFT_431388</name>
</gene>
<dbReference type="GO" id="GO:0045022">
    <property type="term" value="P:early endosome to late endosome transport"/>
    <property type="evidence" value="ECO:0007669"/>
    <property type="project" value="TreeGrafter"/>
</dbReference>
<keyword evidence="4" id="KW-1185">Reference proteome</keyword>